<feature type="transmembrane region" description="Helical" evidence="1">
    <location>
        <begin position="114"/>
        <end position="138"/>
    </location>
</feature>
<evidence type="ECO:0000256" key="1">
    <source>
        <dbReference type="SAM" id="Phobius"/>
    </source>
</evidence>
<dbReference type="EMBL" id="WUWG01000001">
    <property type="protein sequence ID" value="MXU64750.1"/>
    <property type="molecule type" value="Genomic_DNA"/>
</dbReference>
<evidence type="ECO:0000313" key="3">
    <source>
        <dbReference type="EMBL" id="MXU64750.1"/>
    </source>
</evidence>
<dbReference type="Pfam" id="PF02517">
    <property type="entry name" value="Rce1-like"/>
    <property type="match status" value="1"/>
</dbReference>
<dbReference type="GO" id="GO:0006508">
    <property type="term" value="P:proteolysis"/>
    <property type="evidence" value="ECO:0007669"/>
    <property type="project" value="UniProtKB-KW"/>
</dbReference>
<keyword evidence="1" id="KW-0472">Membrane</keyword>
<keyword evidence="1" id="KW-0812">Transmembrane</keyword>
<evidence type="ECO:0000259" key="2">
    <source>
        <dbReference type="Pfam" id="PF02517"/>
    </source>
</evidence>
<sequence>MSSIFPGQSPAFDAYVDPARPRAELWRTLLGLVLIVIGWIAMAAGLVMMARLGSRLLGTDDLVARMMTDADGPGVTAAFLASFLALTLSLMLVMRVLFRRSLLTLIAPSRRVNWGLYLKGVFFVAVFGLLTTGLASLADPPNQQMAFGRWLLWAPLGLLLLMLQTGTEELLFRGYFMQQLGARFRSPWLWWVLPSLLFGLLHWNPGTFGANAPLVVLAASVLGLILGDVTARTGSLSLAMGLHLANNLSAVLIVGMPSQISGMALFLADVDMSDTAAVRTGLLINLATILVAYGIYLMVMARRRT</sequence>
<feature type="transmembrane region" description="Helical" evidence="1">
    <location>
        <begin position="72"/>
        <end position="93"/>
    </location>
</feature>
<keyword evidence="3" id="KW-0378">Hydrolase</keyword>
<dbReference type="InterPro" id="IPR003675">
    <property type="entry name" value="Rce1/LyrA-like_dom"/>
</dbReference>
<feature type="transmembrane region" description="Helical" evidence="1">
    <location>
        <begin position="188"/>
        <end position="204"/>
    </location>
</feature>
<feature type="transmembrane region" description="Helical" evidence="1">
    <location>
        <begin position="280"/>
        <end position="299"/>
    </location>
</feature>
<dbReference type="PANTHER" id="PTHR36435">
    <property type="entry name" value="SLR1288 PROTEIN"/>
    <property type="match status" value="1"/>
</dbReference>
<name>A0A6B0TJT3_9RHOB</name>
<dbReference type="GO" id="GO:0004175">
    <property type="term" value="F:endopeptidase activity"/>
    <property type="evidence" value="ECO:0007669"/>
    <property type="project" value="UniProtKB-ARBA"/>
</dbReference>
<keyword evidence="3" id="KW-0645">Protease</keyword>
<comment type="caution">
    <text evidence="3">The sequence shown here is derived from an EMBL/GenBank/DDBJ whole genome shotgun (WGS) entry which is preliminary data.</text>
</comment>
<dbReference type="AlphaFoldDB" id="A0A6B0TJT3"/>
<feature type="transmembrane region" description="Helical" evidence="1">
    <location>
        <begin position="29"/>
        <end position="52"/>
    </location>
</feature>
<evidence type="ECO:0000313" key="4">
    <source>
        <dbReference type="Proteomes" id="UP000436016"/>
    </source>
</evidence>
<proteinExistence type="predicted"/>
<dbReference type="GO" id="GO:0008237">
    <property type="term" value="F:metallopeptidase activity"/>
    <property type="evidence" value="ECO:0007669"/>
    <property type="project" value="UniProtKB-KW"/>
</dbReference>
<accession>A0A6B0TJT3</accession>
<feature type="transmembrane region" description="Helical" evidence="1">
    <location>
        <begin position="150"/>
        <end position="167"/>
    </location>
</feature>
<keyword evidence="4" id="KW-1185">Reference proteome</keyword>
<feature type="transmembrane region" description="Helical" evidence="1">
    <location>
        <begin position="210"/>
        <end position="227"/>
    </location>
</feature>
<dbReference type="Proteomes" id="UP000436016">
    <property type="component" value="Unassembled WGS sequence"/>
</dbReference>
<protein>
    <submittedName>
        <fullName evidence="3">CPBP family intramembrane metalloprotease</fullName>
    </submittedName>
</protein>
<gene>
    <name evidence="3" type="ORF">GSH16_04780</name>
</gene>
<dbReference type="PANTHER" id="PTHR36435:SF1">
    <property type="entry name" value="CAAX AMINO TERMINAL PROTEASE FAMILY PROTEIN"/>
    <property type="match status" value="1"/>
</dbReference>
<dbReference type="RefSeq" id="WP_160852419.1">
    <property type="nucleotide sequence ID" value="NZ_WUWG01000001.1"/>
</dbReference>
<reference evidence="3 4" key="1">
    <citation type="submission" date="2019-12" db="EMBL/GenBank/DDBJ databases">
        <title>Strain KN286 was isolated from seawater, which was collected from Caroline Seamount in the tropical western Pacific.</title>
        <authorList>
            <person name="Wang Q."/>
        </authorList>
    </citation>
    <scope>NUCLEOTIDE SEQUENCE [LARGE SCALE GENOMIC DNA]</scope>
    <source>
        <strain evidence="3 4">KN286</strain>
    </source>
</reference>
<dbReference type="GO" id="GO:0080120">
    <property type="term" value="P:CAAX-box protein maturation"/>
    <property type="evidence" value="ECO:0007669"/>
    <property type="project" value="UniProtKB-ARBA"/>
</dbReference>
<keyword evidence="1" id="KW-1133">Transmembrane helix</keyword>
<keyword evidence="3" id="KW-0482">Metalloprotease</keyword>
<dbReference type="InterPro" id="IPR052710">
    <property type="entry name" value="CAAX_protease"/>
</dbReference>
<organism evidence="3 4">
    <name type="scientific">Oceanomicrobium pacificus</name>
    <dbReference type="NCBI Taxonomy" id="2692916"/>
    <lineage>
        <taxon>Bacteria</taxon>
        <taxon>Pseudomonadati</taxon>
        <taxon>Pseudomonadota</taxon>
        <taxon>Alphaproteobacteria</taxon>
        <taxon>Rhodobacterales</taxon>
        <taxon>Paracoccaceae</taxon>
        <taxon>Oceanomicrobium</taxon>
    </lineage>
</organism>
<feature type="domain" description="CAAX prenyl protease 2/Lysostaphin resistance protein A-like" evidence="2">
    <location>
        <begin position="153"/>
        <end position="248"/>
    </location>
</feature>